<comment type="caution">
    <text evidence="5">The sequence shown here is derived from an EMBL/GenBank/DDBJ whole genome shotgun (WGS) entry which is preliminary data.</text>
</comment>
<reference evidence="5 6" key="1">
    <citation type="submission" date="2023-07" db="EMBL/GenBank/DDBJ databases">
        <title>Sorghum-associated microbial communities from plants grown in Nebraska, USA.</title>
        <authorList>
            <person name="Schachtman D."/>
        </authorList>
    </citation>
    <scope>NUCLEOTIDE SEQUENCE [LARGE SCALE GENOMIC DNA]</scope>
    <source>
        <strain evidence="5 6">CC258</strain>
    </source>
</reference>
<comment type="function">
    <text evidence="3">Is also involved in protein lipoylation via its role as an octanoyl/lipoyl carrier protein intermediate.</text>
</comment>
<dbReference type="RefSeq" id="WP_310226255.1">
    <property type="nucleotide sequence ID" value="NZ_JAVDSB010000002.1"/>
</dbReference>
<protein>
    <recommendedName>
        <fullName evidence="3">Glycine cleavage system H protein</fullName>
    </recommendedName>
    <alternativeName>
        <fullName evidence="3">Octanoyl/lipoyl carrier protein</fullName>
    </alternativeName>
</protein>
<dbReference type="InterPro" id="IPR000089">
    <property type="entry name" value="Biotin_lipoyl"/>
</dbReference>
<evidence type="ECO:0000313" key="6">
    <source>
        <dbReference type="Proteomes" id="UP001267290"/>
    </source>
</evidence>
<dbReference type="Pfam" id="PF01597">
    <property type="entry name" value="GCV_H"/>
    <property type="match status" value="1"/>
</dbReference>
<dbReference type="SUPFAM" id="SSF51230">
    <property type="entry name" value="Single hybrid motif"/>
    <property type="match status" value="1"/>
</dbReference>
<evidence type="ECO:0000259" key="4">
    <source>
        <dbReference type="PROSITE" id="PS50968"/>
    </source>
</evidence>
<accession>A0ABU1NUH6</accession>
<dbReference type="NCBIfam" id="TIGR00527">
    <property type="entry name" value="gcvH"/>
    <property type="match status" value="1"/>
</dbReference>
<dbReference type="Gene3D" id="2.40.50.100">
    <property type="match status" value="1"/>
</dbReference>
<comment type="similarity">
    <text evidence="1 3">Belongs to the GcvH family.</text>
</comment>
<dbReference type="PANTHER" id="PTHR11715">
    <property type="entry name" value="GLYCINE CLEAVAGE SYSTEM H PROTEIN"/>
    <property type="match status" value="1"/>
</dbReference>
<comment type="subunit">
    <text evidence="3">The glycine cleavage system is composed of four proteins: P, T, L and H.</text>
</comment>
<feature type="domain" description="Lipoyl-binding" evidence="4">
    <location>
        <begin position="23"/>
        <end position="105"/>
    </location>
</feature>
<dbReference type="HAMAP" id="MF_00272">
    <property type="entry name" value="GcvH"/>
    <property type="match status" value="1"/>
</dbReference>
<proteinExistence type="inferred from homology"/>
<dbReference type="InterPro" id="IPR011053">
    <property type="entry name" value="Single_hybrid_motif"/>
</dbReference>
<evidence type="ECO:0000313" key="5">
    <source>
        <dbReference type="EMBL" id="MDR6550984.1"/>
    </source>
</evidence>
<dbReference type="CDD" id="cd06848">
    <property type="entry name" value="GCS_H"/>
    <property type="match status" value="1"/>
</dbReference>
<feature type="modified residue" description="N6-lipoyllysine" evidence="3">
    <location>
        <position position="64"/>
    </location>
</feature>
<keyword evidence="6" id="KW-1185">Reference proteome</keyword>
<dbReference type="NCBIfam" id="NF002270">
    <property type="entry name" value="PRK01202.1"/>
    <property type="match status" value="1"/>
</dbReference>
<organism evidence="5 6">
    <name type="scientific">Paenibacillus qinlingensis</name>
    <dbReference type="NCBI Taxonomy" id="1837343"/>
    <lineage>
        <taxon>Bacteria</taxon>
        <taxon>Bacillati</taxon>
        <taxon>Bacillota</taxon>
        <taxon>Bacilli</taxon>
        <taxon>Bacillales</taxon>
        <taxon>Paenibacillaceae</taxon>
        <taxon>Paenibacillus</taxon>
    </lineage>
</organism>
<dbReference type="PROSITE" id="PS50968">
    <property type="entry name" value="BIOTINYL_LIPOYL"/>
    <property type="match status" value="1"/>
</dbReference>
<evidence type="ECO:0000256" key="3">
    <source>
        <dbReference type="HAMAP-Rule" id="MF_00272"/>
    </source>
</evidence>
<dbReference type="EMBL" id="JAVDSB010000002">
    <property type="protein sequence ID" value="MDR6550984.1"/>
    <property type="molecule type" value="Genomic_DNA"/>
</dbReference>
<dbReference type="InterPro" id="IPR002930">
    <property type="entry name" value="GCV_H"/>
</dbReference>
<evidence type="ECO:0000256" key="1">
    <source>
        <dbReference type="ARBA" id="ARBA00009249"/>
    </source>
</evidence>
<comment type="function">
    <text evidence="3">The glycine cleavage system catalyzes the degradation of glycine. The H protein shuttles the methylamine group of glycine from the P protein to the T protein.</text>
</comment>
<gene>
    <name evidence="3" type="primary">gcvH</name>
    <name evidence="5" type="ORF">J2736_002171</name>
</gene>
<comment type="cofactor">
    <cofactor evidence="3">
        <name>(R)-lipoate</name>
        <dbReference type="ChEBI" id="CHEBI:83088"/>
    </cofactor>
    <text evidence="3">Binds 1 lipoyl cofactor covalently.</text>
</comment>
<dbReference type="InterPro" id="IPR033753">
    <property type="entry name" value="GCV_H/Fam206"/>
</dbReference>
<dbReference type="Proteomes" id="UP001267290">
    <property type="component" value="Unassembled WGS sequence"/>
</dbReference>
<dbReference type="PANTHER" id="PTHR11715:SF3">
    <property type="entry name" value="GLYCINE CLEAVAGE SYSTEM H PROTEIN-RELATED"/>
    <property type="match status" value="1"/>
</dbReference>
<dbReference type="InterPro" id="IPR017453">
    <property type="entry name" value="GCV_H_sub"/>
</dbReference>
<sequence>MSEVKAGFGYSKEHEWAEVVGKRIKVGITDFAQAQLGDIVFVEFPEIGAELEADQMMGSIESVKTVSDLFSPITGKVTSVNERLLDSPELVNADPYGDGWIIEVEVTGDAAAVVAELLSAEEYKAYTS</sequence>
<keyword evidence="2 3" id="KW-0450">Lipoyl</keyword>
<name>A0ABU1NUH6_9BACL</name>
<evidence type="ECO:0000256" key="2">
    <source>
        <dbReference type="ARBA" id="ARBA00022823"/>
    </source>
</evidence>